<feature type="domain" description="Gnk2-homologous" evidence="7">
    <location>
        <begin position="142"/>
        <end position="254"/>
    </location>
</feature>
<dbReference type="PANTHER" id="PTHR32411:SF54">
    <property type="entry name" value="CYSTEINE-RICH REPEAT SECRETORY PROTEIN 29-RELATED"/>
    <property type="match status" value="1"/>
</dbReference>
<proteinExistence type="inferred from homology"/>
<sequence>MSSIFGLVPILAVVAIQLLFIRSVSSMNLTNAYLHHKCNNTEGRYKPGSVFEKNFDMILHTVVYNGNLTDGYRTYQKGKDPNIAFIKFQCRGDSYGSKCRSCLTTAVSELRKRCPGNKGAIIWYDQCFFKLSTKDSHNKIDYENDFYMSNANNVSGNPELFNREISDLLKKLTIKATNENIVEGSKGLFYGAGETTIGTKKIYAMVQCTQDLVYNSCYACLEWIFRKLPECCDGKRGGRVLGTSCNFRYEFYPFLRY</sequence>
<dbReference type="Gramene" id="ESQ47676">
    <property type="protein sequence ID" value="ESQ47676"/>
    <property type="gene ID" value="EUTSA_v10021973mg"/>
</dbReference>
<evidence type="ECO:0000313" key="8">
    <source>
        <dbReference type="EMBL" id="ESQ47676.1"/>
    </source>
</evidence>
<evidence type="ECO:0000256" key="5">
    <source>
        <dbReference type="ARBA" id="ARBA00038515"/>
    </source>
</evidence>
<dbReference type="Pfam" id="PF01657">
    <property type="entry name" value="Stress-antifung"/>
    <property type="match status" value="2"/>
</dbReference>
<evidence type="ECO:0000256" key="2">
    <source>
        <dbReference type="ARBA" id="ARBA00022525"/>
    </source>
</evidence>
<dbReference type="CDD" id="cd23509">
    <property type="entry name" value="Gnk2-like"/>
    <property type="match status" value="2"/>
</dbReference>
<dbReference type="GO" id="GO:0005576">
    <property type="term" value="C:extracellular region"/>
    <property type="evidence" value="ECO:0007669"/>
    <property type="project" value="UniProtKB-SubCell"/>
</dbReference>
<evidence type="ECO:0000259" key="7">
    <source>
        <dbReference type="PROSITE" id="PS51473"/>
    </source>
</evidence>
<keyword evidence="2" id="KW-0964">Secreted</keyword>
<dbReference type="FunFam" id="3.30.430.20:FF:000002">
    <property type="entry name" value="Cysteine-rich receptor-like protein kinase 10"/>
    <property type="match status" value="1"/>
</dbReference>
<dbReference type="EMBL" id="KI517408">
    <property type="protein sequence ID" value="ESQ47676.1"/>
    <property type="molecule type" value="Genomic_DNA"/>
</dbReference>
<dbReference type="InterPro" id="IPR038408">
    <property type="entry name" value="GNK2_sf"/>
</dbReference>
<evidence type="ECO:0000256" key="4">
    <source>
        <dbReference type="ARBA" id="ARBA00022737"/>
    </source>
</evidence>
<comment type="similarity">
    <text evidence="5">Belongs to the cysteine-rich repeat secretory protein family.</text>
</comment>
<evidence type="ECO:0000313" key="9">
    <source>
        <dbReference type="Proteomes" id="UP000030689"/>
    </source>
</evidence>
<comment type="subcellular location">
    <subcellularLocation>
        <location evidence="1">Secreted</location>
    </subcellularLocation>
</comment>
<dbReference type="PANTHER" id="PTHR32411">
    <property type="entry name" value="CYSTEINE-RICH REPEAT SECRETORY PROTEIN 38-RELATED"/>
    <property type="match status" value="1"/>
</dbReference>
<keyword evidence="4" id="KW-0677">Repeat</keyword>
<name>V4NMK7_EUTSA</name>
<evidence type="ECO:0000256" key="6">
    <source>
        <dbReference type="SAM" id="SignalP"/>
    </source>
</evidence>
<dbReference type="Proteomes" id="UP000030689">
    <property type="component" value="Unassembled WGS sequence"/>
</dbReference>
<gene>
    <name evidence="8" type="ORF">EUTSA_v10021973mg</name>
</gene>
<feature type="chain" id="PRO_5004726154" description="Gnk2-homologous domain-containing protein" evidence="6">
    <location>
        <begin position="27"/>
        <end position="257"/>
    </location>
</feature>
<reference evidence="8 9" key="1">
    <citation type="journal article" date="2013" name="Front. Plant Sci.">
        <title>The Reference Genome of the Halophytic Plant Eutrema salsugineum.</title>
        <authorList>
            <person name="Yang R."/>
            <person name="Jarvis D.E."/>
            <person name="Chen H."/>
            <person name="Beilstein M.A."/>
            <person name="Grimwood J."/>
            <person name="Jenkins J."/>
            <person name="Shu S."/>
            <person name="Prochnik S."/>
            <person name="Xin M."/>
            <person name="Ma C."/>
            <person name="Schmutz J."/>
            <person name="Wing R.A."/>
            <person name="Mitchell-Olds T."/>
            <person name="Schumaker K.S."/>
            <person name="Wang X."/>
        </authorList>
    </citation>
    <scope>NUCLEOTIDE SEQUENCE [LARGE SCALE GENOMIC DNA]</scope>
</reference>
<keyword evidence="9" id="KW-1185">Reference proteome</keyword>
<dbReference type="KEGG" id="eus:EUTSA_v10021973mg"/>
<feature type="signal peptide" evidence="6">
    <location>
        <begin position="1"/>
        <end position="26"/>
    </location>
</feature>
<dbReference type="Gene3D" id="3.30.430.20">
    <property type="entry name" value="Gnk2 domain, C-X8-C-X2-C motif"/>
    <property type="match status" value="2"/>
</dbReference>
<organism evidence="8 9">
    <name type="scientific">Eutrema salsugineum</name>
    <name type="common">Saltwater cress</name>
    <name type="synonym">Sisymbrium salsugineum</name>
    <dbReference type="NCBI Taxonomy" id="72664"/>
    <lineage>
        <taxon>Eukaryota</taxon>
        <taxon>Viridiplantae</taxon>
        <taxon>Streptophyta</taxon>
        <taxon>Embryophyta</taxon>
        <taxon>Tracheophyta</taxon>
        <taxon>Spermatophyta</taxon>
        <taxon>Magnoliopsida</taxon>
        <taxon>eudicotyledons</taxon>
        <taxon>Gunneridae</taxon>
        <taxon>Pentapetalae</taxon>
        <taxon>rosids</taxon>
        <taxon>malvids</taxon>
        <taxon>Brassicales</taxon>
        <taxon>Brassicaceae</taxon>
        <taxon>Eutremeae</taxon>
        <taxon>Eutrema</taxon>
    </lineage>
</organism>
<feature type="domain" description="Gnk2-homologous" evidence="7">
    <location>
        <begin position="33"/>
        <end position="136"/>
    </location>
</feature>
<accession>V4NMK7</accession>
<dbReference type="PROSITE" id="PS51473">
    <property type="entry name" value="GNK2"/>
    <property type="match status" value="2"/>
</dbReference>
<protein>
    <recommendedName>
        <fullName evidence="7">Gnk2-homologous domain-containing protein</fullName>
    </recommendedName>
</protein>
<dbReference type="InterPro" id="IPR050581">
    <property type="entry name" value="CRR_secretory_protein"/>
</dbReference>
<evidence type="ECO:0000256" key="1">
    <source>
        <dbReference type="ARBA" id="ARBA00004613"/>
    </source>
</evidence>
<keyword evidence="3 6" id="KW-0732">Signal</keyword>
<dbReference type="OMA" id="LEWIFRM"/>
<evidence type="ECO:0000256" key="3">
    <source>
        <dbReference type="ARBA" id="ARBA00022729"/>
    </source>
</evidence>
<dbReference type="eggNOG" id="ENOG502QPWH">
    <property type="taxonomic scope" value="Eukaryota"/>
</dbReference>
<dbReference type="InterPro" id="IPR002902">
    <property type="entry name" value="GNK2"/>
</dbReference>
<dbReference type="AlphaFoldDB" id="V4NMK7"/>
<dbReference type="STRING" id="72664.V4NMK7"/>